<feature type="region of interest" description="Disordered" evidence="1">
    <location>
        <begin position="687"/>
        <end position="753"/>
    </location>
</feature>
<reference evidence="3 4" key="1">
    <citation type="submission" date="2014-04" db="EMBL/GenBank/DDBJ databases">
        <authorList>
            <consortium name="DOE Joint Genome Institute"/>
            <person name="Kuo A."/>
            <person name="Girlanda M."/>
            <person name="Perotto S."/>
            <person name="Kohler A."/>
            <person name="Nagy L.G."/>
            <person name="Floudas D."/>
            <person name="Copeland A."/>
            <person name="Barry K.W."/>
            <person name="Cichocki N."/>
            <person name="Veneault-Fourrey C."/>
            <person name="LaButti K."/>
            <person name="Lindquist E.A."/>
            <person name="Lipzen A."/>
            <person name="Lundell T."/>
            <person name="Morin E."/>
            <person name="Murat C."/>
            <person name="Sun H."/>
            <person name="Tunlid A."/>
            <person name="Henrissat B."/>
            <person name="Grigoriev I.V."/>
            <person name="Hibbett D.S."/>
            <person name="Martin F."/>
            <person name="Nordberg H.P."/>
            <person name="Cantor M.N."/>
            <person name="Hua S.X."/>
        </authorList>
    </citation>
    <scope>NUCLEOTIDE SEQUENCE [LARGE SCALE GENOMIC DNA]</scope>
    <source>
        <strain evidence="3 4">MUT 4182</strain>
    </source>
</reference>
<reference evidence="4" key="2">
    <citation type="submission" date="2015-01" db="EMBL/GenBank/DDBJ databases">
        <title>Evolutionary Origins and Diversification of the Mycorrhizal Mutualists.</title>
        <authorList>
            <consortium name="DOE Joint Genome Institute"/>
            <consortium name="Mycorrhizal Genomics Consortium"/>
            <person name="Kohler A."/>
            <person name="Kuo A."/>
            <person name="Nagy L.G."/>
            <person name="Floudas D."/>
            <person name="Copeland A."/>
            <person name="Barry K.W."/>
            <person name="Cichocki N."/>
            <person name="Veneault-Fourrey C."/>
            <person name="LaButti K."/>
            <person name="Lindquist E.A."/>
            <person name="Lipzen A."/>
            <person name="Lundell T."/>
            <person name="Morin E."/>
            <person name="Murat C."/>
            <person name="Riley R."/>
            <person name="Ohm R."/>
            <person name="Sun H."/>
            <person name="Tunlid A."/>
            <person name="Henrissat B."/>
            <person name="Grigoriev I.V."/>
            <person name="Hibbett D.S."/>
            <person name="Martin F."/>
        </authorList>
    </citation>
    <scope>NUCLEOTIDE SEQUENCE [LARGE SCALE GENOMIC DNA]</scope>
    <source>
        <strain evidence="4">MUT 4182</strain>
    </source>
</reference>
<accession>A0A0C3KTR9</accession>
<keyword evidence="4" id="KW-1185">Reference proteome</keyword>
<evidence type="ECO:0000256" key="1">
    <source>
        <dbReference type="SAM" id="MobiDB-lite"/>
    </source>
</evidence>
<evidence type="ECO:0000259" key="2">
    <source>
        <dbReference type="Pfam" id="PF11001"/>
    </source>
</evidence>
<feature type="domain" description="Subtelomeric hrmA-associated cluster protein AFUB-079030/YDR124W-like helical bundle" evidence="2">
    <location>
        <begin position="162"/>
        <end position="271"/>
    </location>
</feature>
<feature type="region of interest" description="Disordered" evidence="1">
    <location>
        <begin position="89"/>
        <end position="144"/>
    </location>
</feature>
<feature type="region of interest" description="Disordered" evidence="1">
    <location>
        <begin position="286"/>
        <end position="319"/>
    </location>
</feature>
<feature type="compositionally biased region" description="Polar residues" evidence="1">
    <location>
        <begin position="291"/>
        <end position="318"/>
    </location>
</feature>
<organism evidence="3 4">
    <name type="scientific">Tulasnella calospora MUT 4182</name>
    <dbReference type="NCBI Taxonomy" id="1051891"/>
    <lineage>
        <taxon>Eukaryota</taxon>
        <taxon>Fungi</taxon>
        <taxon>Dikarya</taxon>
        <taxon>Basidiomycota</taxon>
        <taxon>Agaricomycotina</taxon>
        <taxon>Agaricomycetes</taxon>
        <taxon>Cantharellales</taxon>
        <taxon>Tulasnellaceae</taxon>
        <taxon>Tulasnella</taxon>
    </lineage>
</organism>
<dbReference type="PANTHER" id="PTHR36102">
    <property type="entry name" value="CHROMOSOME 10, WHOLE GENOME SHOTGUN SEQUENCE"/>
    <property type="match status" value="1"/>
</dbReference>
<feature type="region of interest" description="Disordered" evidence="1">
    <location>
        <begin position="1"/>
        <end position="20"/>
    </location>
</feature>
<proteinExistence type="predicted"/>
<feature type="compositionally biased region" description="Polar residues" evidence="1">
    <location>
        <begin position="503"/>
        <end position="513"/>
    </location>
</feature>
<evidence type="ECO:0000313" key="3">
    <source>
        <dbReference type="EMBL" id="KIO24848.1"/>
    </source>
</evidence>
<feature type="compositionally biased region" description="Low complexity" evidence="1">
    <location>
        <begin position="699"/>
        <end position="709"/>
    </location>
</feature>
<dbReference type="InterPro" id="IPR047092">
    <property type="entry name" value="AFUB_07903/YDR124W-like_hel"/>
</dbReference>
<protein>
    <recommendedName>
        <fullName evidence="2">Subtelomeric hrmA-associated cluster protein AFUB-079030/YDR124W-like helical bundle domain-containing protein</fullName>
    </recommendedName>
</protein>
<dbReference type="HOGENOM" id="CLU_369698_0_0_1"/>
<dbReference type="OrthoDB" id="5338458at2759"/>
<feature type="region of interest" description="Disordered" evidence="1">
    <location>
        <begin position="500"/>
        <end position="563"/>
    </location>
</feature>
<dbReference type="EMBL" id="KN823053">
    <property type="protein sequence ID" value="KIO24848.1"/>
    <property type="molecule type" value="Genomic_DNA"/>
</dbReference>
<dbReference type="Proteomes" id="UP000054248">
    <property type="component" value="Unassembled WGS sequence"/>
</dbReference>
<feature type="region of interest" description="Disordered" evidence="1">
    <location>
        <begin position="437"/>
        <end position="477"/>
    </location>
</feature>
<feature type="compositionally biased region" description="Acidic residues" evidence="1">
    <location>
        <begin position="99"/>
        <end position="109"/>
    </location>
</feature>
<dbReference type="InterPro" id="IPR021264">
    <property type="entry name" value="AFUB_079030/YDR124W-like"/>
</dbReference>
<feature type="compositionally biased region" description="Pro residues" evidence="1">
    <location>
        <begin position="443"/>
        <end position="455"/>
    </location>
</feature>
<dbReference type="PANTHER" id="PTHR36102:SF1">
    <property type="entry name" value="YDR124W-LIKE HELICAL BUNDLE DOMAIN-CONTAINING PROTEIN"/>
    <property type="match status" value="1"/>
</dbReference>
<dbReference type="AlphaFoldDB" id="A0A0C3KTR9"/>
<dbReference type="STRING" id="1051891.A0A0C3KTR9"/>
<gene>
    <name evidence="3" type="ORF">M407DRAFT_211934</name>
</gene>
<sequence>MPRIAPRTEPYDNPSRQQRHYKAKRDQVLNILARASHVSRCNFALLFVNARGQADCYSSKLFAPKLDKWFNDQVVKEAVELTRNHVLQQAASQHKDSESIPEDQIDDDPLSFINPPFAQSQPGVPGHSANIKSHDTEGSGSNSPETFPTHALHFLTPSGVSDAYYNDVFQRMQQNAAKIIAKCWIKIIEPKKQSRHPYREAEESRPDWWPHGIRHKEPDHLLAKERQGLLVGILRAGVIPIKELEKKTFETIRDLSEDRLVMLRELFIVAKEDERRRTVAGNFAQALFPSPNGSQLSAGGSVQQERQSSEPSVSTISDKSPLDSFMVESFQATPPTSGFDFPMQDLSATNNLLETPPAPDWSTHPRDHVDLSHAFGSMGGAAASLNRRGTAPELQTQFPFATSPTGHLGVPLQISPQRPTSSSPLHTPIEQRLAASIADGSPVGPPPSQGFPPQPRLKHQAHQPRAASRSYHTSQDVSDARAAMLGGSIPMDPHALAAMTARASPNRQPQPQRTPGAIRRPNRPGFLQLPERPTPEAATDPSLLPLTSATSAGTPGGSQPGYVFTPDTCTPMTAQLGEGGYFDLPITGWAGSPLVYRQSSQGVIPLTNYTASLMSFESNPPTPLDMNPVGSLQGRGSYFMPSLSTASSQTQNIDQAVSMLQDMQTQQMPSGFDLDQHGQLTEKMQQMTYDGSPFPPTSTAPSRSASTEAQQQQLNASYGSMGILQPPADLHSSDSDSRGMSSDGEGQSTSQFF</sequence>
<evidence type="ECO:0000313" key="4">
    <source>
        <dbReference type="Proteomes" id="UP000054248"/>
    </source>
</evidence>
<name>A0A0C3KTR9_9AGAM</name>
<dbReference type="Pfam" id="PF11001">
    <property type="entry name" value="AFUB_07903_YDR124W_hel"/>
    <property type="match status" value="1"/>
</dbReference>